<sequence>MALEKLFIFGLGFSAQEVAKALLRQEPLAQIAATSRQERSLADDGLDRVAMHIFDGERPGATLMPDLTEATHLLISIAPNTQGDPVLNAHIDHILAAPKLEWIGYFSTIGVYGDADGDWIDEHFATQPTSDRLQWRLEAEAQWSDLAQKRGTPLAILRLAGIYGPGRSAFDKLRAGKAHRIVKKDQVFNRIFAPDIGAITLKAAQHRLSGLYNLCDLEPAPPQDVIAHAAGLLGIEAPPAIDFETADLSPMARSFYASNRRVSSARIRAALDYKLVAPTYREGLRAILEHENNRALHD</sequence>
<organism evidence="2 3">
    <name type="scientific">Pelagibacterium lentulum</name>
    <dbReference type="NCBI Taxonomy" id="2029865"/>
    <lineage>
        <taxon>Bacteria</taxon>
        <taxon>Pseudomonadati</taxon>
        <taxon>Pseudomonadota</taxon>
        <taxon>Alphaproteobacteria</taxon>
        <taxon>Hyphomicrobiales</taxon>
        <taxon>Devosiaceae</taxon>
        <taxon>Pelagibacterium</taxon>
    </lineage>
</organism>
<dbReference type="Proteomes" id="UP000596977">
    <property type="component" value="Unassembled WGS sequence"/>
</dbReference>
<gene>
    <name evidence="2" type="ORF">GCM10011499_04110</name>
</gene>
<keyword evidence="3" id="KW-1185">Reference proteome</keyword>
<dbReference type="EMBL" id="BMKB01000001">
    <property type="protein sequence ID" value="GGA37901.1"/>
    <property type="molecule type" value="Genomic_DNA"/>
</dbReference>
<comment type="caution">
    <text evidence="2">The sequence shown here is derived from an EMBL/GenBank/DDBJ whole genome shotgun (WGS) entry which is preliminary data.</text>
</comment>
<dbReference type="InterPro" id="IPR036291">
    <property type="entry name" value="NAD(P)-bd_dom_sf"/>
</dbReference>
<dbReference type="OrthoDB" id="9808276at2"/>
<dbReference type="CDD" id="cd05266">
    <property type="entry name" value="SDR_a4"/>
    <property type="match status" value="1"/>
</dbReference>
<dbReference type="SUPFAM" id="SSF51735">
    <property type="entry name" value="NAD(P)-binding Rossmann-fold domains"/>
    <property type="match status" value="1"/>
</dbReference>
<evidence type="ECO:0000313" key="2">
    <source>
        <dbReference type="EMBL" id="GGA37901.1"/>
    </source>
</evidence>
<protein>
    <submittedName>
        <fullName evidence="2">NAD(P)-dependent oxidoreductase</fullName>
    </submittedName>
</protein>
<proteinExistence type="predicted"/>
<name>A0A916R6L3_9HYPH</name>
<dbReference type="PANTHER" id="PTHR43574">
    <property type="entry name" value="EPIMERASE-RELATED"/>
    <property type="match status" value="1"/>
</dbReference>
<dbReference type="Gene3D" id="3.40.50.720">
    <property type="entry name" value="NAD(P)-binding Rossmann-like Domain"/>
    <property type="match status" value="1"/>
</dbReference>
<accession>A0A916R6L3</accession>
<dbReference type="AlphaFoldDB" id="A0A916R6L3"/>
<dbReference type="RefSeq" id="WP_127073539.1">
    <property type="nucleotide sequence ID" value="NZ_BMKB01000001.1"/>
</dbReference>
<evidence type="ECO:0000256" key="1">
    <source>
        <dbReference type="ARBA" id="ARBA00023027"/>
    </source>
</evidence>
<keyword evidence="1" id="KW-0520">NAD</keyword>
<evidence type="ECO:0000313" key="3">
    <source>
        <dbReference type="Proteomes" id="UP000596977"/>
    </source>
</evidence>
<reference evidence="2 3" key="1">
    <citation type="journal article" date="2014" name="Int. J. Syst. Evol. Microbiol.">
        <title>Complete genome sequence of Corynebacterium casei LMG S-19264T (=DSM 44701T), isolated from a smear-ripened cheese.</title>
        <authorList>
            <consortium name="US DOE Joint Genome Institute (JGI-PGF)"/>
            <person name="Walter F."/>
            <person name="Albersmeier A."/>
            <person name="Kalinowski J."/>
            <person name="Ruckert C."/>
        </authorList>
    </citation>
    <scope>NUCLEOTIDE SEQUENCE [LARGE SCALE GENOMIC DNA]</scope>
    <source>
        <strain evidence="2 3">CGMCC 1.15896</strain>
    </source>
</reference>